<dbReference type="InterPro" id="IPR036565">
    <property type="entry name" value="Mur-like_cat_sf"/>
</dbReference>
<keyword evidence="3" id="KW-0479">Metal-binding</keyword>
<keyword evidence="6" id="KW-0460">Magnesium</keyword>
<dbReference type="SUPFAM" id="SSF53623">
    <property type="entry name" value="MurD-like peptide ligases, catalytic domain"/>
    <property type="match status" value="1"/>
</dbReference>
<dbReference type="GO" id="GO:0008841">
    <property type="term" value="F:dihydrofolate synthase activity"/>
    <property type="evidence" value="ECO:0007669"/>
    <property type="project" value="TreeGrafter"/>
</dbReference>
<keyword evidence="9" id="KW-1185">Reference proteome</keyword>
<dbReference type="PANTHER" id="PTHR11136:SF0">
    <property type="entry name" value="DIHYDROFOLATE SYNTHETASE-RELATED"/>
    <property type="match status" value="1"/>
</dbReference>
<dbReference type="PROSITE" id="PS01012">
    <property type="entry name" value="FOLYLPOLYGLU_SYNT_2"/>
    <property type="match status" value="1"/>
</dbReference>
<feature type="domain" description="Mur ligase central" evidence="7">
    <location>
        <begin position="28"/>
        <end position="226"/>
    </location>
</feature>
<evidence type="ECO:0000313" key="9">
    <source>
        <dbReference type="Proteomes" id="UP001362899"/>
    </source>
</evidence>
<comment type="similarity">
    <text evidence="1">Belongs to the folylpolyglutamate synthase family.</text>
</comment>
<evidence type="ECO:0000256" key="1">
    <source>
        <dbReference type="ARBA" id="ARBA00008276"/>
    </source>
</evidence>
<dbReference type="PIRSF" id="PIRSF001563">
    <property type="entry name" value="Folylpolyglu_synth"/>
    <property type="match status" value="1"/>
</dbReference>
<dbReference type="Pfam" id="PF08245">
    <property type="entry name" value="Mur_ligase_M"/>
    <property type="match status" value="1"/>
</dbReference>
<organism evidence="8 9">
    <name type="scientific">Starmerella bacillaris</name>
    <name type="common">Yeast</name>
    <name type="synonym">Candida zemplinina</name>
    <dbReference type="NCBI Taxonomy" id="1247836"/>
    <lineage>
        <taxon>Eukaryota</taxon>
        <taxon>Fungi</taxon>
        <taxon>Dikarya</taxon>
        <taxon>Ascomycota</taxon>
        <taxon>Saccharomycotina</taxon>
        <taxon>Dipodascomycetes</taxon>
        <taxon>Dipodascales</taxon>
        <taxon>Trichomonascaceae</taxon>
        <taxon>Starmerella</taxon>
    </lineage>
</organism>
<dbReference type="GO" id="GO:0004326">
    <property type="term" value="F:tetrahydrofolylpolyglutamate synthase activity"/>
    <property type="evidence" value="ECO:0007669"/>
    <property type="project" value="InterPro"/>
</dbReference>
<dbReference type="InterPro" id="IPR013221">
    <property type="entry name" value="Mur_ligase_cen"/>
</dbReference>
<comment type="caution">
    <text evidence="8">The sequence shown here is derived from an EMBL/GenBank/DDBJ whole genome shotgun (WGS) entry which is preliminary data.</text>
</comment>
<dbReference type="GO" id="GO:0005829">
    <property type="term" value="C:cytosol"/>
    <property type="evidence" value="ECO:0007669"/>
    <property type="project" value="TreeGrafter"/>
</dbReference>
<dbReference type="PROSITE" id="PS01011">
    <property type="entry name" value="FOLYLPOLYGLU_SYNT_1"/>
    <property type="match status" value="1"/>
</dbReference>
<evidence type="ECO:0000256" key="2">
    <source>
        <dbReference type="ARBA" id="ARBA00022598"/>
    </source>
</evidence>
<proteinExistence type="inferred from homology"/>
<dbReference type="PANTHER" id="PTHR11136">
    <property type="entry name" value="FOLYLPOLYGLUTAMATE SYNTHASE-RELATED"/>
    <property type="match status" value="1"/>
</dbReference>
<dbReference type="InterPro" id="IPR036615">
    <property type="entry name" value="Mur_ligase_C_dom_sf"/>
</dbReference>
<dbReference type="Gene3D" id="3.40.1190.10">
    <property type="entry name" value="Mur-like, catalytic domain"/>
    <property type="match status" value="1"/>
</dbReference>
<keyword evidence="4" id="KW-0547">Nucleotide-binding</keyword>
<evidence type="ECO:0000256" key="6">
    <source>
        <dbReference type="ARBA" id="ARBA00022842"/>
    </source>
</evidence>
<evidence type="ECO:0000313" key="8">
    <source>
        <dbReference type="EMBL" id="GMM52270.1"/>
    </source>
</evidence>
<gene>
    <name evidence="8" type="ORF">DASB73_032330</name>
</gene>
<dbReference type="GO" id="GO:0005739">
    <property type="term" value="C:mitochondrion"/>
    <property type="evidence" value="ECO:0007669"/>
    <property type="project" value="TreeGrafter"/>
</dbReference>
<evidence type="ECO:0000256" key="4">
    <source>
        <dbReference type="ARBA" id="ARBA00022741"/>
    </source>
</evidence>
<keyword evidence="5" id="KW-0067">ATP-binding</keyword>
<dbReference type="AlphaFoldDB" id="A0AAV5RL49"/>
<dbReference type="InterPro" id="IPR001645">
    <property type="entry name" value="Folylpolyglutamate_synth"/>
</dbReference>
<name>A0AAV5RL49_STABA</name>
<protein>
    <submittedName>
        <fullName evidence="8">Dihydrofolate synthase</fullName>
    </submittedName>
</protein>
<accession>A0AAV5RL49</accession>
<sequence>MISLGLGRIEKLVQKLGNPLANLKVFHVAGTNGKGSVCTYIESILAQSGRNVGKFTSPHLVRPNDAICINKKPVDLKQFQNALEYVKLTANRFDIPATEFELQTATAFTVLANSNIDVGVIEVGLGGLEDATNVLRPENVLCSVITHISLDHESFLGSTVESVAMHKAGIIKQGVPAVVDAANNSDVLEVLRKQASTKNAPFILTKSTVHNSVVNNQAVAELAYRTVFESTSKSNSDSKIDADIKLGLENAEWPGRLQWVGPNLLLDGAHNAAGAQQLRKYIDQHCKGKPVRFVVAFSKPCQKILAELVRPEDSLVATEFKSVESMPWIQPRSLDIVALEAANYTKNISFVDSIHNLSALPKYDGLTVICGSLYLIGDFLGTK</sequence>
<evidence type="ECO:0000259" key="7">
    <source>
        <dbReference type="Pfam" id="PF08245"/>
    </source>
</evidence>
<dbReference type="NCBIfam" id="TIGR01499">
    <property type="entry name" value="folC"/>
    <property type="match status" value="1"/>
</dbReference>
<dbReference type="EMBL" id="BTGC01000008">
    <property type="protein sequence ID" value="GMM52270.1"/>
    <property type="molecule type" value="Genomic_DNA"/>
</dbReference>
<evidence type="ECO:0000256" key="5">
    <source>
        <dbReference type="ARBA" id="ARBA00022840"/>
    </source>
</evidence>
<keyword evidence="2" id="KW-0436">Ligase</keyword>
<dbReference type="Proteomes" id="UP001362899">
    <property type="component" value="Unassembled WGS sequence"/>
</dbReference>
<reference evidence="8 9" key="1">
    <citation type="journal article" date="2023" name="Elife">
        <title>Identification of key yeast species and microbe-microbe interactions impacting larval growth of Drosophila in the wild.</title>
        <authorList>
            <person name="Mure A."/>
            <person name="Sugiura Y."/>
            <person name="Maeda R."/>
            <person name="Honda K."/>
            <person name="Sakurai N."/>
            <person name="Takahashi Y."/>
            <person name="Watada M."/>
            <person name="Katoh T."/>
            <person name="Gotoh A."/>
            <person name="Gotoh Y."/>
            <person name="Taniguchi I."/>
            <person name="Nakamura K."/>
            <person name="Hayashi T."/>
            <person name="Katayama T."/>
            <person name="Uemura T."/>
            <person name="Hattori Y."/>
        </authorList>
    </citation>
    <scope>NUCLEOTIDE SEQUENCE [LARGE SCALE GENOMIC DNA]</scope>
    <source>
        <strain evidence="8 9">SB-73</strain>
    </source>
</reference>
<dbReference type="GO" id="GO:0005524">
    <property type="term" value="F:ATP binding"/>
    <property type="evidence" value="ECO:0007669"/>
    <property type="project" value="UniProtKB-KW"/>
</dbReference>
<dbReference type="SUPFAM" id="SSF53244">
    <property type="entry name" value="MurD-like peptide ligases, peptide-binding domain"/>
    <property type="match status" value="1"/>
</dbReference>
<dbReference type="GO" id="GO:0046872">
    <property type="term" value="F:metal ion binding"/>
    <property type="evidence" value="ECO:0007669"/>
    <property type="project" value="UniProtKB-KW"/>
</dbReference>
<evidence type="ECO:0000256" key="3">
    <source>
        <dbReference type="ARBA" id="ARBA00022723"/>
    </source>
</evidence>
<dbReference type="Gene3D" id="3.90.190.20">
    <property type="entry name" value="Mur ligase, C-terminal domain"/>
    <property type="match status" value="1"/>
</dbReference>
<dbReference type="InterPro" id="IPR018109">
    <property type="entry name" value="Folylpolyglutamate_synth_CS"/>
</dbReference>